<evidence type="ECO:0000256" key="1">
    <source>
        <dbReference type="SAM" id="SignalP"/>
    </source>
</evidence>
<dbReference type="KEGG" id="kqv:B8P98_15615"/>
<dbReference type="EMBL" id="UJYZ02000005">
    <property type="protein sequence ID" value="VVJ63564.1"/>
    <property type="molecule type" value="Genomic_DNA"/>
</dbReference>
<organism evidence="2 4">
    <name type="scientific">Klebsiella quasivariicola</name>
    <dbReference type="NCBI Taxonomy" id="2026240"/>
    <lineage>
        <taxon>Bacteria</taxon>
        <taxon>Pseudomonadati</taxon>
        <taxon>Pseudomonadota</taxon>
        <taxon>Gammaproteobacteria</taxon>
        <taxon>Enterobacterales</taxon>
        <taxon>Enterobacteriaceae</taxon>
        <taxon>Klebsiella/Raoultella group</taxon>
        <taxon>Klebsiella</taxon>
        <taxon>Klebsiella pneumoniae complex</taxon>
    </lineage>
</organism>
<keyword evidence="5" id="KW-1185">Reference proteome</keyword>
<dbReference type="PROSITE" id="PS51257">
    <property type="entry name" value="PROKAR_LIPOPROTEIN"/>
    <property type="match status" value="1"/>
</dbReference>
<evidence type="ECO:0000313" key="4">
    <source>
        <dbReference type="Proteomes" id="UP000257712"/>
    </source>
</evidence>
<protein>
    <submittedName>
        <fullName evidence="2">Lipoprotein</fullName>
    </submittedName>
    <submittedName>
        <fullName evidence="3">Protein of uncharacterized function (DUF3304)</fullName>
    </submittedName>
</protein>
<dbReference type="EMBL" id="UJZG01000001">
    <property type="protein sequence ID" value="SXD87002.1"/>
    <property type="molecule type" value="Genomic_DNA"/>
</dbReference>
<gene>
    <name evidence="3" type="ORF">SAMEA3538468_01696</name>
    <name evidence="2" type="ORF">SAMEA3538780_00602</name>
</gene>
<dbReference type="InterPro" id="IPR021733">
    <property type="entry name" value="DUF3304"/>
</dbReference>
<keyword evidence="1" id="KW-0732">Signal</keyword>
<feature type="signal peptide" evidence="1">
    <location>
        <begin position="1"/>
        <end position="22"/>
    </location>
</feature>
<dbReference type="AlphaFoldDB" id="A0A223UC52"/>
<sequence>MKSALISPLLAGLLLLTGCAQPAARAGGGTIDAINHTKWAINHFSVNGQSGIDIIGPFQGGGGGCCFSVPARWTPGMTVRIDWESGEASTDDFPGYENWNKYLEWEKKIKASHRQHSKTVPLPDYNGQDVCGITVHFLPCDDVKVTTSCYTYGSLSYPIKEPVRMKEPAVCPK</sequence>
<evidence type="ECO:0000313" key="3">
    <source>
        <dbReference type="EMBL" id="VVJ63564.1"/>
    </source>
</evidence>
<reference evidence="2 4" key="1">
    <citation type="submission" date="2018-08" db="EMBL/GenBank/DDBJ databases">
        <authorList>
            <consortium name="Pathogen Informatics"/>
        </authorList>
    </citation>
    <scope>NUCLEOTIDE SEQUENCE [LARGE SCALE GENOMIC DNA]</scope>
    <source>
        <strain evidence="3 5">EuSCAPE_IL010</strain>
        <strain evidence="2 4">EuSCAPE_IT371</strain>
    </source>
</reference>
<dbReference type="GeneID" id="93273538"/>
<dbReference type="RefSeq" id="WP_012968404.1">
    <property type="nucleotide sequence ID" value="NZ_CAAHGB010000003.1"/>
</dbReference>
<evidence type="ECO:0000313" key="5">
    <source>
        <dbReference type="Proteomes" id="UP000259400"/>
    </source>
</evidence>
<evidence type="ECO:0000313" key="2">
    <source>
        <dbReference type="EMBL" id="SXD87002.1"/>
    </source>
</evidence>
<proteinExistence type="predicted"/>
<comment type="caution">
    <text evidence="2">The sequence shown here is derived from an EMBL/GenBank/DDBJ whole genome shotgun (WGS) entry which is preliminary data.</text>
</comment>
<feature type="chain" id="PRO_5044569528" evidence="1">
    <location>
        <begin position="23"/>
        <end position="173"/>
    </location>
</feature>
<accession>A0A223UC52</accession>
<dbReference type="Proteomes" id="UP000259400">
    <property type="component" value="Unassembled WGS sequence"/>
</dbReference>
<accession>A0A6C2V8R1</accession>
<keyword evidence="2" id="KW-0449">Lipoprotein</keyword>
<name>A0A223UC52_9ENTR</name>
<dbReference type="Pfam" id="PF11745">
    <property type="entry name" value="DUF3304"/>
    <property type="match status" value="1"/>
</dbReference>
<dbReference type="Proteomes" id="UP000257712">
    <property type="component" value="Unassembled WGS sequence"/>
</dbReference>